<dbReference type="Pfam" id="PF00903">
    <property type="entry name" value="Glyoxalase"/>
    <property type="match status" value="1"/>
</dbReference>
<dbReference type="InterPro" id="IPR029068">
    <property type="entry name" value="Glyas_Bleomycin-R_OHBP_Dase"/>
</dbReference>
<keyword evidence="2" id="KW-0223">Dioxygenase</keyword>
<evidence type="ECO:0000313" key="3">
    <source>
        <dbReference type="Proteomes" id="UP000509301"/>
    </source>
</evidence>
<dbReference type="EC" id="1.13.11.15" evidence="2"/>
<organism evidence="2 3">
    <name type="scientific">Metallosphaera tengchongensis</name>
    <dbReference type="NCBI Taxonomy" id="1532350"/>
    <lineage>
        <taxon>Archaea</taxon>
        <taxon>Thermoproteota</taxon>
        <taxon>Thermoprotei</taxon>
        <taxon>Sulfolobales</taxon>
        <taxon>Sulfolobaceae</taxon>
        <taxon>Metallosphaera</taxon>
    </lineage>
</organism>
<dbReference type="Gene3D" id="3.10.180.10">
    <property type="entry name" value="2,3-Dihydroxybiphenyl 1,2-Dioxygenase, domain 1"/>
    <property type="match status" value="2"/>
</dbReference>
<evidence type="ECO:0000259" key="1">
    <source>
        <dbReference type="PROSITE" id="PS51819"/>
    </source>
</evidence>
<dbReference type="RefSeq" id="WP_174632358.1">
    <property type="nucleotide sequence ID" value="NZ_CP049074.1"/>
</dbReference>
<dbReference type="Proteomes" id="UP000509301">
    <property type="component" value="Chromosome"/>
</dbReference>
<feature type="domain" description="VOC" evidence="1">
    <location>
        <begin position="6"/>
        <end position="126"/>
    </location>
</feature>
<keyword evidence="2" id="KW-0560">Oxidoreductase</keyword>
<keyword evidence="3" id="KW-1185">Reference proteome</keyword>
<sequence>MINVLRLSHVCVRVTDLEKAEDLYVNLLGFVKTERDGDFLYLRGIEEGQHHSLVLKRAKTPGLCYVALRVKDDLDKVREILPNRSVRVKEKGVEDAIMTETPGGVPLLMYRDMEYVGDVRLKFYMHRGVSPVRLAHVNFVVKDLDREQLFFENLGFVETERYLDQDRKKSVVWLTRIGYSHEIAIARSNRNVPGFHHETYYVHDVRDVIRAADLFASMGYWDNIERGPGRHGATEGYYIYLRDMDKNRFEFFSQDYQVQDPDKWKPVEWTHEQFKYRSDYWARPIPQSWLNEWQPVEGMDGEIKGWEQ</sequence>
<feature type="domain" description="VOC" evidence="1">
    <location>
        <begin position="133"/>
        <end position="254"/>
    </location>
</feature>
<dbReference type="SUPFAM" id="SSF54593">
    <property type="entry name" value="Glyoxalase/Bleomycin resistance protein/Dihydroxybiphenyl dioxygenase"/>
    <property type="match status" value="1"/>
</dbReference>
<evidence type="ECO:0000313" key="2">
    <source>
        <dbReference type="EMBL" id="QKR00905.1"/>
    </source>
</evidence>
<proteinExistence type="predicted"/>
<reference evidence="2 3" key="1">
    <citation type="submission" date="2020-02" db="EMBL/GenBank/DDBJ databases">
        <title>Comparative genome analysis reveals the metabolism and evolution of the thermophilic archaeal genus Metallosphaera.</title>
        <authorList>
            <person name="Jiang C."/>
        </authorList>
    </citation>
    <scope>NUCLEOTIDE SEQUENCE [LARGE SCALE GENOMIC DNA]</scope>
    <source>
        <strain evidence="2 3">Ric-A</strain>
    </source>
</reference>
<dbReference type="InterPro" id="IPR011981">
    <property type="entry name" value="DHPA_dOase_Mn/Fe"/>
</dbReference>
<dbReference type="InterPro" id="IPR037523">
    <property type="entry name" value="VOC_core"/>
</dbReference>
<dbReference type="EMBL" id="CP049074">
    <property type="protein sequence ID" value="QKR00905.1"/>
    <property type="molecule type" value="Genomic_DNA"/>
</dbReference>
<dbReference type="AlphaFoldDB" id="A0A6N0NXG4"/>
<dbReference type="PROSITE" id="PS51819">
    <property type="entry name" value="VOC"/>
    <property type="match status" value="2"/>
</dbReference>
<dbReference type="GeneID" id="55640301"/>
<dbReference type="NCBIfam" id="TIGR02295">
    <property type="entry name" value="HpaD"/>
    <property type="match status" value="1"/>
</dbReference>
<accession>A0A6N0NXG4</accession>
<dbReference type="GO" id="GO:0008687">
    <property type="term" value="F:3,4-dihydroxyphenylacetate 2,3-dioxygenase activity"/>
    <property type="evidence" value="ECO:0007669"/>
    <property type="project" value="UniProtKB-EC"/>
</dbReference>
<dbReference type="InterPro" id="IPR004360">
    <property type="entry name" value="Glyas_Fos-R_dOase_dom"/>
</dbReference>
<dbReference type="OrthoDB" id="37941at2157"/>
<name>A0A6N0NXG4_9CREN</name>
<protein>
    <submittedName>
        <fullName evidence="2">3,4-dihydroxyphenylacetate 2,3-dioxygenase</fullName>
        <ecNumber evidence="2">1.13.11.15</ecNumber>
    </submittedName>
</protein>
<dbReference type="KEGG" id="mten:GWK48_00110"/>
<gene>
    <name evidence="2" type="primary">hpaD</name>
    <name evidence="2" type="ORF">GWK48_00110</name>
</gene>